<dbReference type="InterPro" id="IPR011990">
    <property type="entry name" value="TPR-like_helical_dom_sf"/>
</dbReference>
<dbReference type="Pfam" id="PF12770">
    <property type="entry name" value="CHAT"/>
    <property type="match status" value="1"/>
</dbReference>
<sequence length="822" mass="87348">MPLSASELHRRGVEAANARRFAAARRALDDAAARTDDADLRARIDGTRAYVQAQTGHPSEAEQLCREALDRAGLSDATVALLSGQLGTLLMHGGTLAEAEVMLSRAIDALGATGDESTELANCLMNRSMVRMQRHELAASTDDLHRAVAVYEQNGDEEPLAEARHNLGYAALLGGDLVTALSLMTASRPVFAATSDLATAISDLDRAEVLRDAGLTTEAETLLARVAGQFGAQRMPQARGEAEFHLSRSLMRHDPVAAERMARTAARRFAALGSAGWAARADAVRLESRLRTRPSSRSARIDDDIERTASALAHGGFRTEATALRLDARRDGSGRMPRVDASAPTPLRLRAHEVRAARAAAGGRHTAALRAATEGLDLLTSWQQSFGALDLQASVAMHGTDLMFAGLRAAARTRDPAVLFEWAERARHLSHQVAPVRPPVDDAQASDLAELRMLRADLAGADWTTDARVRVLRDRVRERQWAATGAGETRGRLDLPGARARLDPGTALLAYLYTGDELLCVATTASGASVVELSWPRVRAAMDGLRADLDVAALTRGGPLSALIERSLAVRLQTLDDELLTPVRAAVNPADAQRVVITLPGVLAGVPWAMLPGMHGVPFTVATSASRWAEVRTRRATGRRPERIGFATGPRVPRAGEEVQRARAAWATTDAATTTLLGGEATVSAVTELAGASDLLHIAAHGRHSADNPLFSGFELADGTLFGYDVDLIPTAPETVILSACELGRSAVRWGEEALGMTRVWLHAGTRCVIAAPVTVPDDVACELLATVHGHLADGMDPAPALAVAAQETGHRAPFQCHGAGF</sequence>
<dbReference type="SUPFAM" id="SSF48452">
    <property type="entry name" value="TPR-like"/>
    <property type="match status" value="2"/>
</dbReference>
<evidence type="ECO:0000313" key="2">
    <source>
        <dbReference type="EMBL" id="UPL14273.1"/>
    </source>
</evidence>
<dbReference type="Gene3D" id="1.25.40.10">
    <property type="entry name" value="Tetratricopeptide repeat domain"/>
    <property type="match status" value="1"/>
</dbReference>
<dbReference type="EMBL" id="CP078077">
    <property type="protein sequence ID" value="UPL14273.1"/>
    <property type="molecule type" value="Genomic_DNA"/>
</dbReference>
<dbReference type="InterPro" id="IPR024983">
    <property type="entry name" value="CHAT_dom"/>
</dbReference>
<accession>A0ABY4IRU3</accession>
<evidence type="ECO:0000313" key="3">
    <source>
        <dbReference type="Proteomes" id="UP000831963"/>
    </source>
</evidence>
<name>A0ABY4IRU3_9MICO</name>
<evidence type="ECO:0000259" key="1">
    <source>
        <dbReference type="Pfam" id="PF12770"/>
    </source>
</evidence>
<dbReference type="RefSeq" id="WP_247957351.1">
    <property type="nucleotide sequence ID" value="NZ_CP078077.1"/>
</dbReference>
<dbReference type="Proteomes" id="UP000831963">
    <property type="component" value="Chromosome"/>
</dbReference>
<reference evidence="2 3" key="1">
    <citation type="submission" date="2021-06" db="EMBL/GenBank/DDBJ databases">
        <title>Genome-based taxonomic framework of Microbacterium strains isolated from marine environment, the description of four new species and reclassification of four preexisting species.</title>
        <authorList>
            <person name="Lee S.D."/>
            <person name="Kim S.-M."/>
            <person name="Byeon Y.-S."/>
            <person name="Yang H.L."/>
            <person name="Kim I.S."/>
        </authorList>
    </citation>
    <scope>NUCLEOTIDE SEQUENCE [LARGE SCALE GENOMIC DNA]</scope>
    <source>
        <strain evidence="2 3">SSW1-36</strain>
    </source>
</reference>
<gene>
    <name evidence="2" type="ORF">KV396_07215</name>
</gene>
<keyword evidence="3" id="KW-1185">Reference proteome</keyword>
<feature type="domain" description="CHAT" evidence="1">
    <location>
        <begin position="572"/>
        <end position="807"/>
    </location>
</feature>
<organism evidence="2 3">
    <name type="scientific">Microbacterium galbinum</name>
    <dbReference type="NCBI Taxonomy" id="2851646"/>
    <lineage>
        <taxon>Bacteria</taxon>
        <taxon>Bacillati</taxon>
        <taxon>Actinomycetota</taxon>
        <taxon>Actinomycetes</taxon>
        <taxon>Micrococcales</taxon>
        <taxon>Microbacteriaceae</taxon>
        <taxon>Microbacterium</taxon>
    </lineage>
</organism>
<proteinExistence type="predicted"/>
<protein>
    <submittedName>
        <fullName evidence="2">CHAT domain-containing protein</fullName>
    </submittedName>
</protein>